<reference evidence="2" key="1">
    <citation type="journal article" date="2020" name="Nature">
        <title>Giant virus diversity and host interactions through global metagenomics.</title>
        <authorList>
            <person name="Schulz F."/>
            <person name="Roux S."/>
            <person name="Paez-Espino D."/>
            <person name="Jungbluth S."/>
            <person name="Walsh D.A."/>
            <person name="Denef V.J."/>
            <person name="McMahon K.D."/>
            <person name="Konstantinidis K.T."/>
            <person name="Eloe-Fadrosh E.A."/>
            <person name="Kyrpides N.C."/>
            <person name="Woyke T."/>
        </authorList>
    </citation>
    <scope>NUCLEOTIDE SEQUENCE</scope>
    <source>
        <strain evidence="2">GVMAG-M-3300023184-105</strain>
    </source>
</reference>
<dbReference type="EMBL" id="MN739959">
    <property type="protein sequence ID" value="QHT80062.1"/>
    <property type="molecule type" value="Genomic_DNA"/>
</dbReference>
<keyword evidence="1" id="KW-0812">Transmembrane</keyword>
<accession>A0A6C0HHK8</accession>
<protein>
    <submittedName>
        <fullName evidence="2">Uncharacterized protein</fullName>
    </submittedName>
</protein>
<keyword evidence="1" id="KW-0472">Membrane</keyword>
<feature type="transmembrane region" description="Helical" evidence="1">
    <location>
        <begin position="35"/>
        <end position="55"/>
    </location>
</feature>
<evidence type="ECO:0000313" key="2">
    <source>
        <dbReference type="EMBL" id="QHT80062.1"/>
    </source>
</evidence>
<dbReference type="AlphaFoldDB" id="A0A6C0HHK8"/>
<organism evidence="2">
    <name type="scientific">viral metagenome</name>
    <dbReference type="NCBI Taxonomy" id="1070528"/>
    <lineage>
        <taxon>unclassified sequences</taxon>
        <taxon>metagenomes</taxon>
        <taxon>organismal metagenomes</taxon>
    </lineage>
</organism>
<proteinExistence type="predicted"/>
<keyword evidence="1" id="KW-1133">Transmembrane helix</keyword>
<name>A0A6C0HHK8_9ZZZZ</name>
<sequence>MNSGFSGKNMFFIRCLLDLKGVSIYLATFRSSSSYSVLLYSNIYCLFVFFFKYALCCSMHLSKNWCNTSVLFPGVDILHKYCL</sequence>
<evidence type="ECO:0000256" key="1">
    <source>
        <dbReference type="SAM" id="Phobius"/>
    </source>
</evidence>